<gene>
    <name evidence="3" type="ORF">MTBPR1_20018</name>
</gene>
<name>A0A1C3RFW5_9PROT</name>
<dbReference type="PROSITE" id="PS50110">
    <property type="entry name" value="RESPONSE_REGULATORY"/>
    <property type="match status" value="1"/>
</dbReference>
<comment type="caution">
    <text evidence="1">Lacks conserved residue(s) required for the propagation of feature annotation.</text>
</comment>
<feature type="domain" description="Response regulatory" evidence="2">
    <location>
        <begin position="13"/>
        <end position="132"/>
    </location>
</feature>
<proteinExistence type="predicted"/>
<keyword evidence="4" id="KW-1185">Reference proteome</keyword>
<reference evidence="3 4" key="1">
    <citation type="submission" date="2016-07" db="EMBL/GenBank/DDBJ databases">
        <authorList>
            <person name="Lefevre C.T."/>
        </authorList>
    </citation>
    <scope>NUCLEOTIDE SEQUENCE [LARGE SCALE GENOMIC DNA]</scope>
    <source>
        <strain evidence="3">PR1</strain>
    </source>
</reference>
<accession>A0A1C3RFW5</accession>
<evidence type="ECO:0000313" key="3">
    <source>
        <dbReference type="EMBL" id="SCA56170.1"/>
    </source>
</evidence>
<sequence>MSDLQNFGLEDLSVLIVEKDRWGSNLVETLLKAMGVTNIRVAFTEVDAVGIIKHDNPDIVIMEYLLNQGSTIDLVKRIRAAAFEPYQYSNIIMLTGRADMSTVAAARDSGVNEFLAKPFNAHTLYSRICSMIVAPRPFVDCKNYKGPERRRRNYRVENERRKG</sequence>
<dbReference type="Gene3D" id="3.40.50.2300">
    <property type="match status" value="1"/>
</dbReference>
<dbReference type="PANTHER" id="PTHR43228:SF1">
    <property type="entry name" value="TWO-COMPONENT RESPONSE REGULATOR ARR22"/>
    <property type="match status" value="1"/>
</dbReference>
<dbReference type="STRING" id="1867952.MTBPR1_20018"/>
<dbReference type="InterPro" id="IPR001789">
    <property type="entry name" value="Sig_transdc_resp-reg_receiver"/>
</dbReference>
<dbReference type="CDD" id="cd00156">
    <property type="entry name" value="REC"/>
    <property type="match status" value="1"/>
</dbReference>
<dbReference type="RefSeq" id="WP_069186851.1">
    <property type="nucleotide sequence ID" value="NZ_FLYE01000012.1"/>
</dbReference>
<dbReference type="Proteomes" id="UP000231658">
    <property type="component" value="Unassembled WGS sequence"/>
</dbReference>
<evidence type="ECO:0000259" key="2">
    <source>
        <dbReference type="PROSITE" id="PS50110"/>
    </source>
</evidence>
<organism evidence="3 4">
    <name type="scientific">Candidatus Terasakiella magnetica</name>
    <dbReference type="NCBI Taxonomy" id="1867952"/>
    <lineage>
        <taxon>Bacteria</taxon>
        <taxon>Pseudomonadati</taxon>
        <taxon>Pseudomonadota</taxon>
        <taxon>Alphaproteobacteria</taxon>
        <taxon>Rhodospirillales</taxon>
        <taxon>Terasakiellaceae</taxon>
        <taxon>Terasakiella</taxon>
    </lineage>
</organism>
<dbReference type="InterPro" id="IPR011006">
    <property type="entry name" value="CheY-like_superfamily"/>
</dbReference>
<evidence type="ECO:0000313" key="4">
    <source>
        <dbReference type="Proteomes" id="UP000231658"/>
    </source>
</evidence>
<dbReference type="GO" id="GO:0000160">
    <property type="term" value="P:phosphorelay signal transduction system"/>
    <property type="evidence" value="ECO:0007669"/>
    <property type="project" value="InterPro"/>
</dbReference>
<dbReference type="OrthoDB" id="9786548at2"/>
<protein>
    <submittedName>
        <fullName evidence="3">Putative Chemotaxis protein CheYIII</fullName>
    </submittedName>
</protein>
<dbReference type="SMART" id="SM00448">
    <property type="entry name" value="REC"/>
    <property type="match status" value="1"/>
</dbReference>
<dbReference type="PANTHER" id="PTHR43228">
    <property type="entry name" value="TWO-COMPONENT RESPONSE REGULATOR"/>
    <property type="match status" value="1"/>
</dbReference>
<dbReference type="SUPFAM" id="SSF52172">
    <property type="entry name" value="CheY-like"/>
    <property type="match status" value="1"/>
</dbReference>
<dbReference type="Pfam" id="PF00072">
    <property type="entry name" value="Response_reg"/>
    <property type="match status" value="1"/>
</dbReference>
<dbReference type="AlphaFoldDB" id="A0A1C3RFW5"/>
<dbReference type="InterPro" id="IPR052048">
    <property type="entry name" value="ST_Response_Regulator"/>
</dbReference>
<evidence type="ECO:0000256" key="1">
    <source>
        <dbReference type="PROSITE-ProRule" id="PRU00169"/>
    </source>
</evidence>
<dbReference type="EMBL" id="FLYE01000012">
    <property type="protein sequence ID" value="SCA56170.1"/>
    <property type="molecule type" value="Genomic_DNA"/>
</dbReference>